<dbReference type="AlphaFoldDB" id="A0A9P6NBW6"/>
<dbReference type="PANTHER" id="PTHR11177">
    <property type="entry name" value="CHITINASE"/>
    <property type="match status" value="1"/>
</dbReference>
<sequence>MINRTFVFCAIFGPLLGHISICVAQTSKDLRGYYPAYNSQFQSPAQIPWALYNELTFFVAIPHLNSTFTYPPGLTSAKFDVLAHQFVKEAKSHNVTPCLSFGGWTGSTDFSKMVTTATSRTKYAKFLINYAKKYDFKCMDLDWEYPKSAGIGCNSFDKSDTVKFGLFVQELRKQWPGAKYSSAMNIKGLIGASGGAATQEETKLLVKNLDYIKIMAYDAFGTWSSTTGPVAPLHATCAPENPISVETAITALTKQGFKLSQIILGVTGYARSYKLTSPKLVPRTVGQKVSYYYQNHTKVAPPGGKTDDQPITDVCGVKTGWGGLWLVKELIEKGYLSKDLSTGGKGYKRTWDECSGQSFLTNGIYFFSYDDKDSIVAKAKYVKKQKLHGLFTFDTQGQPDAVLTAARNAL</sequence>
<dbReference type="GO" id="GO:0005975">
    <property type="term" value="P:carbohydrate metabolic process"/>
    <property type="evidence" value="ECO:0007669"/>
    <property type="project" value="InterPro"/>
</dbReference>
<feature type="signal peptide" evidence="1">
    <location>
        <begin position="1"/>
        <end position="24"/>
    </location>
</feature>
<dbReference type="Gene3D" id="3.20.20.80">
    <property type="entry name" value="Glycosidases"/>
    <property type="match status" value="2"/>
</dbReference>
<dbReference type="Pfam" id="PF00704">
    <property type="entry name" value="Glyco_hydro_18"/>
    <property type="match status" value="1"/>
</dbReference>
<dbReference type="GO" id="GO:0008061">
    <property type="term" value="F:chitin binding"/>
    <property type="evidence" value="ECO:0007669"/>
    <property type="project" value="InterPro"/>
</dbReference>
<dbReference type="PANTHER" id="PTHR11177:SF317">
    <property type="entry name" value="CHITINASE 12-RELATED"/>
    <property type="match status" value="1"/>
</dbReference>
<evidence type="ECO:0000313" key="4">
    <source>
        <dbReference type="Proteomes" id="UP000886653"/>
    </source>
</evidence>
<dbReference type="EMBL" id="MU167389">
    <property type="protein sequence ID" value="KAG0141364.1"/>
    <property type="molecule type" value="Genomic_DNA"/>
</dbReference>
<comment type="caution">
    <text evidence="3">The sequence shown here is derived from an EMBL/GenBank/DDBJ whole genome shotgun (WGS) entry which is preliminary data.</text>
</comment>
<protein>
    <recommendedName>
        <fullName evidence="2">GH18 domain-containing protein</fullName>
    </recommendedName>
</protein>
<proteinExistence type="predicted"/>
<gene>
    <name evidence="3" type="ORF">CROQUDRAFT_663941</name>
</gene>
<dbReference type="InterPro" id="IPR029070">
    <property type="entry name" value="Chitinase_insertion_sf"/>
</dbReference>
<name>A0A9P6NBW6_9BASI</name>
<evidence type="ECO:0000313" key="3">
    <source>
        <dbReference type="EMBL" id="KAG0141364.1"/>
    </source>
</evidence>
<reference evidence="3" key="1">
    <citation type="submission" date="2013-11" db="EMBL/GenBank/DDBJ databases">
        <title>Genome sequence of the fusiform rust pathogen reveals effectors for host alternation and coevolution with pine.</title>
        <authorList>
            <consortium name="DOE Joint Genome Institute"/>
            <person name="Smith K."/>
            <person name="Pendleton A."/>
            <person name="Kubisiak T."/>
            <person name="Anderson C."/>
            <person name="Salamov A."/>
            <person name="Aerts A."/>
            <person name="Riley R."/>
            <person name="Clum A."/>
            <person name="Lindquist E."/>
            <person name="Ence D."/>
            <person name="Campbell M."/>
            <person name="Kronenberg Z."/>
            <person name="Feau N."/>
            <person name="Dhillon B."/>
            <person name="Hamelin R."/>
            <person name="Burleigh J."/>
            <person name="Smith J."/>
            <person name="Yandell M."/>
            <person name="Nelson C."/>
            <person name="Grigoriev I."/>
            <person name="Davis J."/>
        </authorList>
    </citation>
    <scope>NUCLEOTIDE SEQUENCE</scope>
    <source>
        <strain evidence="3">G11</strain>
    </source>
</reference>
<dbReference type="SMART" id="SM00636">
    <property type="entry name" value="Glyco_18"/>
    <property type="match status" value="1"/>
</dbReference>
<dbReference type="OrthoDB" id="73875at2759"/>
<dbReference type="GO" id="GO:0004568">
    <property type="term" value="F:chitinase activity"/>
    <property type="evidence" value="ECO:0007669"/>
    <property type="project" value="TreeGrafter"/>
</dbReference>
<feature type="domain" description="GH18" evidence="2">
    <location>
        <begin position="28"/>
        <end position="410"/>
    </location>
</feature>
<dbReference type="InterPro" id="IPR011583">
    <property type="entry name" value="Chitinase_II/V-like_cat"/>
</dbReference>
<evidence type="ECO:0000259" key="2">
    <source>
        <dbReference type="PROSITE" id="PS51910"/>
    </source>
</evidence>
<accession>A0A9P6NBW6</accession>
<dbReference type="InterPro" id="IPR017853">
    <property type="entry name" value="GH"/>
</dbReference>
<keyword evidence="1" id="KW-0732">Signal</keyword>
<dbReference type="SUPFAM" id="SSF51445">
    <property type="entry name" value="(Trans)glycosidases"/>
    <property type="match status" value="1"/>
</dbReference>
<keyword evidence="4" id="KW-1185">Reference proteome</keyword>
<dbReference type="Proteomes" id="UP000886653">
    <property type="component" value="Unassembled WGS sequence"/>
</dbReference>
<feature type="chain" id="PRO_5040491248" description="GH18 domain-containing protein" evidence="1">
    <location>
        <begin position="25"/>
        <end position="410"/>
    </location>
</feature>
<dbReference type="Gene3D" id="3.10.50.10">
    <property type="match status" value="1"/>
</dbReference>
<organism evidence="3 4">
    <name type="scientific">Cronartium quercuum f. sp. fusiforme G11</name>
    <dbReference type="NCBI Taxonomy" id="708437"/>
    <lineage>
        <taxon>Eukaryota</taxon>
        <taxon>Fungi</taxon>
        <taxon>Dikarya</taxon>
        <taxon>Basidiomycota</taxon>
        <taxon>Pucciniomycotina</taxon>
        <taxon>Pucciniomycetes</taxon>
        <taxon>Pucciniales</taxon>
        <taxon>Coleosporiaceae</taxon>
        <taxon>Cronartium</taxon>
    </lineage>
</organism>
<dbReference type="GO" id="GO:0005576">
    <property type="term" value="C:extracellular region"/>
    <property type="evidence" value="ECO:0007669"/>
    <property type="project" value="TreeGrafter"/>
</dbReference>
<dbReference type="InterPro" id="IPR050314">
    <property type="entry name" value="Glycosyl_Hydrlase_18"/>
</dbReference>
<dbReference type="PROSITE" id="PS51910">
    <property type="entry name" value="GH18_2"/>
    <property type="match status" value="1"/>
</dbReference>
<dbReference type="GO" id="GO:0006032">
    <property type="term" value="P:chitin catabolic process"/>
    <property type="evidence" value="ECO:0007669"/>
    <property type="project" value="TreeGrafter"/>
</dbReference>
<dbReference type="InterPro" id="IPR001223">
    <property type="entry name" value="Glyco_hydro18_cat"/>
</dbReference>
<evidence type="ECO:0000256" key="1">
    <source>
        <dbReference type="SAM" id="SignalP"/>
    </source>
</evidence>